<name>A0A511V5I7_9BACI</name>
<reference evidence="2 3" key="1">
    <citation type="submission" date="2019-07" db="EMBL/GenBank/DDBJ databases">
        <title>Whole genome shotgun sequence of Cerasibacillus quisquiliarum NBRC 102429.</title>
        <authorList>
            <person name="Hosoyama A."/>
            <person name="Uohara A."/>
            <person name="Ohji S."/>
            <person name="Ichikawa N."/>
        </authorList>
    </citation>
    <scope>NUCLEOTIDE SEQUENCE [LARGE SCALE GENOMIC DNA]</scope>
    <source>
        <strain evidence="2 3">NBRC 102429</strain>
    </source>
</reference>
<dbReference type="AlphaFoldDB" id="A0A511V5I7"/>
<evidence type="ECO:0000256" key="1">
    <source>
        <dbReference type="SAM" id="MobiDB-lite"/>
    </source>
</evidence>
<comment type="caution">
    <text evidence="2">The sequence shown here is derived from an EMBL/GenBank/DDBJ whole genome shotgun (WGS) entry which is preliminary data.</text>
</comment>
<organism evidence="2 3">
    <name type="scientific">Cerasibacillus quisquiliarum</name>
    <dbReference type="NCBI Taxonomy" id="227865"/>
    <lineage>
        <taxon>Bacteria</taxon>
        <taxon>Bacillati</taxon>
        <taxon>Bacillota</taxon>
        <taxon>Bacilli</taxon>
        <taxon>Bacillales</taxon>
        <taxon>Bacillaceae</taxon>
        <taxon>Cerasibacillus</taxon>
    </lineage>
</organism>
<sequence>MNNHDYKRFKNREKQKCTIATMFGEVTINRSKYFDREAGHRVATNQPAKLITKKSRKSFLPLRSCSHRRQGSR</sequence>
<dbReference type="Proteomes" id="UP000321491">
    <property type="component" value="Unassembled WGS sequence"/>
</dbReference>
<protein>
    <submittedName>
        <fullName evidence="2">Uncharacterized protein</fullName>
    </submittedName>
</protein>
<proteinExistence type="predicted"/>
<evidence type="ECO:0000313" key="2">
    <source>
        <dbReference type="EMBL" id="GEN32462.1"/>
    </source>
</evidence>
<feature type="region of interest" description="Disordered" evidence="1">
    <location>
        <begin position="45"/>
        <end position="73"/>
    </location>
</feature>
<keyword evidence="3" id="KW-1185">Reference proteome</keyword>
<gene>
    <name evidence="2" type="ORF">CQU01_27000</name>
</gene>
<dbReference type="EMBL" id="BJXW01000044">
    <property type="protein sequence ID" value="GEN32462.1"/>
    <property type="molecule type" value="Genomic_DNA"/>
</dbReference>
<accession>A0A511V5I7</accession>
<evidence type="ECO:0000313" key="3">
    <source>
        <dbReference type="Proteomes" id="UP000321491"/>
    </source>
</evidence>